<accession>A0A6U3TPV3</accession>
<sequence length="837" mass="94012">MDFSSVKRAIESLQRRKPSVSTTVLSYLPPLLHYHNDEHEVTSEEYKKVLLQLLKVNDNRWESLAVGLYLGECHLEEMTNDIWDNSNAKKNKIVYVDGPRVPSIVDEEEKASSPAIAKKKSASPEESTAQFCNELLQTCKIHLQHSEPRVRTLVAKTVGSHARYASTIQQHSSSYTPAFVSSLQSQRLDIHSTILSSLQDNIQKGRDESTQHSRDSTGAMDDTTGWRSLETNLQTLASYANGCATFYLLEKPWSVKEERNTEEWKEFCNVLEHCANVHVNRHVRAASIATLEVLIHCCEEGDVVRHIFFEEDEGSEEESDEDEEESVLKTTIVQVLKVCLADNWSQVRMAASVLCRKFFITLIKEQQKHSNDDDEDDIFDSFYPALLPRMCLNRFYLAQGVKLYSHDTWKIIFERKGNGLQMVAKNAASICRYYVKMCDADNHVVREAACQAVAELAQKIGTHEEYAELLAPFVPMLLQALIMCFHDESWPVRDEACLACGTFCKAYPEECVPELATLFERWTEQLTDQIWSVREDAAVALGDAIDAYGPDMLQKVLKVVNEKLPGAKDQPTMSREEYKRQQNDIENHTNNQLYSCGSLAPKLRKGGAGRIGCTNCLINRPKAPWEASDGCVYLLRELCLRATPTPPSSSVDQHSASIAASLADDTLLPLLTELADTCRVKHFPQGDDLRTTLWKNLPVMANALGKKRFKRTYLHLFLDLLMSNLDDRYGSSQSQLSVHAAGQCMEELANLVGKSIFRGRLEEMWQQEAFDRVMRERSLMGRGSGGRQNEGFSPFAPPGLFGGANKGGGGMTVMPYDGQPVARPQPAVPGSGFMDEL</sequence>
<dbReference type="InterPro" id="IPR000357">
    <property type="entry name" value="HEAT"/>
</dbReference>
<proteinExistence type="predicted"/>
<dbReference type="InterPro" id="IPR011989">
    <property type="entry name" value="ARM-like"/>
</dbReference>
<dbReference type="Pfam" id="PF02985">
    <property type="entry name" value="HEAT"/>
    <property type="match status" value="1"/>
</dbReference>
<dbReference type="GO" id="GO:0005829">
    <property type="term" value="C:cytosol"/>
    <property type="evidence" value="ECO:0007669"/>
    <property type="project" value="TreeGrafter"/>
</dbReference>
<dbReference type="AlphaFoldDB" id="A0A6U3TPV3"/>
<evidence type="ECO:0000256" key="1">
    <source>
        <dbReference type="ARBA" id="ARBA00022737"/>
    </source>
</evidence>
<dbReference type="GO" id="GO:0019888">
    <property type="term" value="F:protein phosphatase regulator activity"/>
    <property type="evidence" value="ECO:0007669"/>
    <property type="project" value="TreeGrafter"/>
</dbReference>
<evidence type="ECO:0000256" key="2">
    <source>
        <dbReference type="SAM" id="MobiDB-lite"/>
    </source>
</evidence>
<keyword evidence="1" id="KW-0677">Repeat</keyword>
<dbReference type="InterPro" id="IPR051023">
    <property type="entry name" value="PP2A_Regulatory_Subunit_A"/>
</dbReference>
<reference evidence="3" key="1">
    <citation type="submission" date="2021-01" db="EMBL/GenBank/DDBJ databases">
        <authorList>
            <person name="Corre E."/>
            <person name="Pelletier E."/>
            <person name="Niang G."/>
            <person name="Scheremetjew M."/>
            <person name="Finn R."/>
            <person name="Kale V."/>
            <person name="Holt S."/>
            <person name="Cochrane G."/>
            <person name="Meng A."/>
            <person name="Brown T."/>
            <person name="Cohen L."/>
        </authorList>
    </citation>
    <scope>NUCLEOTIDE SEQUENCE</scope>
    <source>
        <strain evidence="3">Pop2</strain>
    </source>
</reference>
<dbReference type="GO" id="GO:0005634">
    <property type="term" value="C:nucleus"/>
    <property type="evidence" value="ECO:0007669"/>
    <property type="project" value="TreeGrafter"/>
</dbReference>
<dbReference type="EMBL" id="HBGN01032028">
    <property type="protein sequence ID" value="CAD9348958.1"/>
    <property type="molecule type" value="Transcribed_RNA"/>
</dbReference>
<protein>
    <submittedName>
        <fullName evidence="3">Uncharacterized protein</fullName>
    </submittedName>
</protein>
<gene>
    <name evidence="3" type="ORF">DBRI1063_LOCUS20689</name>
</gene>
<dbReference type="PANTHER" id="PTHR10648:SF4">
    <property type="entry name" value="PROTEIN PHOSPHATASE 2 (FORMERLY 2A), REGULATORY SUBUNIT A, BETA ISOFORM-RELATED"/>
    <property type="match status" value="1"/>
</dbReference>
<dbReference type="GO" id="GO:0000159">
    <property type="term" value="C:protein phosphatase type 2A complex"/>
    <property type="evidence" value="ECO:0007669"/>
    <property type="project" value="TreeGrafter"/>
</dbReference>
<name>A0A6U3TPV3_9STRA</name>
<dbReference type="Gene3D" id="1.25.10.10">
    <property type="entry name" value="Leucine-rich Repeat Variant"/>
    <property type="match status" value="2"/>
</dbReference>
<evidence type="ECO:0000313" key="3">
    <source>
        <dbReference type="EMBL" id="CAD9348958.1"/>
    </source>
</evidence>
<organism evidence="3">
    <name type="scientific">Ditylum brightwellii</name>
    <dbReference type="NCBI Taxonomy" id="49249"/>
    <lineage>
        <taxon>Eukaryota</taxon>
        <taxon>Sar</taxon>
        <taxon>Stramenopiles</taxon>
        <taxon>Ochrophyta</taxon>
        <taxon>Bacillariophyta</taxon>
        <taxon>Mediophyceae</taxon>
        <taxon>Lithodesmiophycidae</taxon>
        <taxon>Lithodesmiales</taxon>
        <taxon>Lithodesmiaceae</taxon>
        <taxon>Ditylum</taxon>
    </lineage>
</organism>
<dbReference type="PANTHER" id="PTHR10648">
    <property type="entry name" value="SERINE/THREONINE-PROTEIN PHOSPHATASE PP2A 65 KDA REGULATORY SUBUNIT"/>
    <property type="match status" value="1"/>
</dbReference>
<feature type="compositionally biased region" description="Basic and acidic residues" evidence="2">
    <location>
        <begin position="203"/>
        <end position="215"/>
    </location>
</feature>
<feature type="region of interest" description="Disordered" evidence="2">
    <location>
        <begin position="202"/>
        <end position="223"/>
    </location>
</feature>
<dbReference type="InterPro" id="IPR016024">
    <property type="entry name" value="ARM-type_fold"/>
</dbReference>
<dbReference type="SUPFAM" id="SSF48371">
    <property type="entry name" value="ARM repeat"/>
    <property type="match status" value="1"/>
</dbReference>